<dbReference type="PANTHER" id="PTHR23294">
    <property type="entry name" value="ET TRANSLATION PRODUCT-RELATED"/>
    <property type="match status" value="1"/>
</dbReference>
<protein>
    <recommendedName>
        <fullName evidence="9">MFS general substrate transporter</fullName>
    </recommendedName>
</protein>
<sequence>MGFRWTSPLAQVIAVGFICFCCPGMFNALNSLGGGGQVDSKVGQNANVALYTCFAIFSLLSGAIHNKLGPKWTIFIGCSTYVLYAGSLLSYNHTQNGAFTITAGGILGIGAGMLWTAQGAMMMAYPREKDKGKFIGYFWAIFNMGAVLGSAIAFAINFDQTESKSLGDATYAVFIAIMGVGTLIALSLCPPSKVTHSNGDHIQIQPFPTWFGELKAIFLLFLDWRMLVLIPMFLSSNWFYSYQFSTVNGRYFSLRTQSLNNILYWSSQIIGSYSFARVLDYRGANRRTRALWGLAIVTVCFVSTWIGGIFFQLTFSIDEPSPNHDFSAGASYVGPMFLYMFYGLNDAAWQTYIYWLMGAMSNDSTVLSRYAGFYKCIQSSGAAISWRINAVGTAYMTELIICFALLIASIPGALFLALRIKDHTTEDDEGHSIPTVTDKQEYDNPAVPNKQELDNPAVPNKQEYDDPALPNKQVFEQQP</sequence>
<feature type="transmembrane region" description="Helical" evidence="6">
    <location>
        <begin position="394"/>
        <end position="418"/>
    </location>
</feature>
<dbReference type="PANTHER" id="PTHR23294:SF59">
    <property type="entry name" value="UNC93-LIKE PROTEIN C922.05C"/>
    <property type="match status" value="1"/>
</dbReference>
<feature type="transmembrane region" description="Helical" evidence="6">
    <location>
        <begin position="224"/>
        <end position="242"/>
    </location>
</feature>
<comment type="subcellular location">
    <subcellularLocation>
        <location evidence="1">Membrane</location>
        <topology evidence="1">Multi-pass membrane protein</topology>
    </subcellularLocation>
</comment>
<evidence type="ECO:0000256" key="6">
    <source>
        <dbReference type="SAM" id="Phobius"/>
    </source>
</evidence>
<keyword evidence="2 6" id="KW-0812">Transmembrane</keyword>
<organism evidence="7 8">
    <name type="scientific">Linnemannia gamsii</name>
    <dbReference type="NCBI Taxonomy" id="64522"/>
    <lineage>
        <taxon>Eukaryota</taxon>
        <taxon>Fungi</taxon>
        <taxon>Fungi incertae sedis</taxon>
        <taxon>Mucoromycota</taxon>
        <taxon>Mortierellomycotina</taxon>
        <taxon>Mortierellomycetes</taxon>
        <taxon>Mortierellales</taxon>
        <taxon>Mortierellaceae</taxon>
        <taxon>Linnemannia</taxon>
    </lineage>
</organism>
<evidence type="ECO:0008006" key="9">
    <source>
        <dbReference type="Google" id="ProtNLM"/>
    </source>
</evidence>
<feature type="transmembrane region" description="Helical" evidence="6">
    <location>
        <begin position="170"/>
        <end position="189"/>
    </location>
</feature>
<evidence type="ECO:0000313" key="8">
    <source>
        <dbReference type="Proteomes" id="UP001194696"/>
    </source>
</evidence>
<feature type="transmembrane region" description="Helical" evidence="6">
    <location>
        <begin position="72"/>
        <end position="91"/>
    </location>
</feature>
<feature type="region of interest" description="Disordered" evidence="5">
    <location>
        <begin position="426"/>
        <end position="479"/>
    </location>
</feature>
<name>A0ABQ7KBB8_9FUNG</name>
<comment type="caution">
    <text evidence="7">The sequence shown here is derived from an EMBL/GenBank/DDBJ whole genome shotgun (WGS) entry which is preliminary data.</text>
</comment>
<dbReference type="SUPFAM" id="SSF103473">
    <property type="entry name" value="MFS general substrate transporter"/>
    <property type="match status" value="1"/>
</dbReference>
<proteinExistence type="predicted"/>
<dbReference type="Pfam" id="PF05978">
    <property type="entry name" value="UNC-93"/>
    <property type="match status" value="1"/>
</dbReference>
<feature type="transmembrane region" description="Helical" evidence="6">
    <location>
        <begin position="48"/>
        <end position="65"/>
    </location>
</feature>
<evidence type="ECO:0000256" key="5">
    <source>
        <dbReference type="SAM" id="MobiDB-lite"/>
    </source>
</evidence>
<dbReference type="EMBL" id="JAAAIM010000113">
    <property type="protein sequence ID" value="KAG0294599.1"/>
    <property type="molecule type" value="Genomic_DNA"/>
</dbReference>
<evidence type="ECO:0000256" key="3">
    <source>
        <dbReference type="ARBA" id="ARBA00022989"/>
    </source>
</evidence>
<feature type="transmembrane region" description="Helical" evidence="6">
    <location>
        <begin position="97"/>
        <end position="117"/>
    </location>
</feature>
<reference evidence="7 8" key="1">
    <citation type="journal article" date="2020" name="Fungal Divers.">
        <title>Resolving the Mortierellaceae phylogeny through synthesis of multi-gene phylogenetics and phylogenomics.</title>
        <authorList>
            <person name="Vandepol N."/>
            <person name="Liber J."/>
            <person name="Desiro A."/>
            <person name="Na H."/>
            <person name="Kennedy M."/>
            <person name="Barry K."/>
            <person name="Grigoriev I.V."/>
            <person name="Miller A.N."/>
            <person name="O'Donnell K."/>
            <person name="Stajich J.E."/>
            <person name="Bonito G."/>
        </authorList>
    </citation>
    <scope>NUCLEOTIDE SEQUENCE [LARGE SCALE GENOMIC DNA]</scope>
    <source>
        <strain evidence="7 8">AD045</strain>
    </source>
</reference>
<evidence type="ECO:0000256" key="4">
    <source>
        <dbReference type="ARBA" id="ARBA00023136"/>
    </source>
</evidence>
<dbReference type="InterPro" id="IPR051617">
    <property type="entry name" value="UNC-93-like_regulator"/>
</dbReference>
<dbReference type="Proteomes" id="UP001194696">
    <property type="component" value="Unassembled WGS sequence"/>
</dbReference>
<accession>A0ABQ7KBB8</accession>
<dbReference type="InterPro" id="IPR036259">
    <property type="entry name" value="MFS_trans_sf"/>
</dbReference>
<dbReference type="Gene3D" id="1.20.1250.20">
    <property type="entry name" value="MFS general substrate transporter like domains"/>
    <property type="match status" value="1"/>
</dbReference>
<keyword evidence="8" id="KW-1185">Reference proteome</keyword>
<dbReference type="InterPro" id="IPR010291">
    <property type="entry name" value="Ion_channel_UNC-93"/>
</dbReference>
<keyword evidence="4 6" id="KW-0472">Membrane</keyword>
<feature type="transmembrane region" description="Helical" evidence="6">
    <location>
        <begin position="137"/>
        <end position="158"/>
    </location>
</feature>
<feature type="transmembrane region" description="Helical" evidence="6">
    <location>
        <begin position="9"/>
        <end position="28"/>
    </location>
</feature>
<gene>
    <name evidence="7" type="ORF">BGZ96_000872</name>
</gene>
<feature type="transmembrane region" description="Helical" evidence="6">
    <location>
        <begin position="291"/>
        <end position="317"/>
    </location>
</feature>
<keyword evidence="3 6" id="KW-1133">Transmembrane helix</keyword>
<evidence type="ECO:0000256" key="2">
    <source>
        <dbReference type="ARBA" id="ARBA00022692"/>
    </source>
</evidence>
<evidence type="ECO:0000313" key="7">
    <source>
        <dbReference type="EMBL" id="KAG0294599.1"/>
    </source>
</evidence>
<evidence type="ECO:0000256" key="1">
    <source>
        <dbReference type="ARBA" id="ARBA00004141"/>
    </source>
</evidence>